<comment type="similarity">
    <text evidence="1">Belongs to the DegT/DnrJ/EryC1 family.</text>
</comment>
<keyword evidence="1" id="KW-0663">Pyridoxal phosphate</keyword>
<dbReference type="Gene3D" id="3.40.640.10">
    <property type="entry name" value="Type I PLP-dependent aspartate aminotransferase-like (Major domain)"/>
    <property type="match status" value="1"/>
</dbReference>
<dbReference type="SUPFAM" id="SSF53383">
    <property type="entry name" value="PLP-dependent transferases"/>
    <property type="match status" value="1"/>
</dbReference>
<dbReference type="InterPro" id="IPR000653">
    <property type="entry name" value="DegT/StrS_aminotransferase"/>
</dbReference>
<dbReference type="InterPro" id="IPR015422">
    <property type="entry name" value="PyrdxlP-dep_Trfase_small"/>
</dbReference>
<comment type="caution">
    <text evidence="2">The sequence shown here is derived from an EMBL/GenBank/DDBJ whole genome shotgun (WGS) entry which is preliminary data.</text>
</comment>
<dbReference type="Gene3D" id="3.90.1150.10">
    <property type="entry name" value="Aspartate Aminotransferase, domain 1"/>
    <property type="match status" value="1"/>
</dbReference>
<dbReference type="InterPro" id="IPR015421">
    <property type="entry name" value="PyrdxlP-dep_Trfase_major"/>
</dbReference>
<dbReference type="PIRSF" id="PIRSF000390">
    <property type="entry name" value="PLP_StrS"/>
    <property type="match status" value="1"/>
</dbReference>
<proteinExistence type="inferred from homology"/>
<dbReference type="PANTHER" id="PTHR30244">
    <property type="entry name" value="TRANSAMINASE"/>
    <property type="match status" value="1"/>
</dbReference>
<dbReference type="RefSeq" id="WP_354557540.1">
    <property type="nucleotide sequence ID" value="NZ_JBEPMB010000006.1"/>
</dbReference>
<evidence type="ECO:0000313" key="3">
    <source>
        <dbReference type="Proteomes" id="UP001549047"/>
    </source>
</evidence>
<dbReference type="Pfam" id="PF01041">
    <property type="entry name" value="DegT_DnrJ_EryC1"/>
    <property type="match status" value="1"/>
</dbReference>
<dbReference type="CDD" id="cd00616">
    <property type="entry name" value="AHBA_syn"/>
    <property type="match status" value="1"/>
</dbReference>
<reference evidence="2 3" key="1">
    <citation type="submission" date="2024-06" db="EMBL/GenBank/DDBJ databases">
        <title>Genomic Encyclopedia of Type Strains, Phase IV (KMG-IV): sequencing the most valuable type-strain genomes for metagenomic binning, comparative biology and taxonomic classification.</title>
        <authorList>
            <person name="Goeker M."/>
        </authorList>
    </citation>
    <scope>NUCLEOTIDE SEQUENCE [LARGE SCALE GENOMIC DNA]</scope>
    <source>
        <strain evidence="2 3">DSM 29780</strain>
    </source>
</reference>
<gene>
    <name evidence="2" type="ORF">ABID16_003390</name>
</gene>
<evidence type="ECO:0000256" key="1">
    <source>
        <dbReference type="RuleBase" id="RU004508"/>
    </source>
</evidence>
<protein>
    <submittedName>
        <fullName evidence="2">dTDP-4-amino-4,6-dideoxygalactose transaminase</fullName>
    </submittedName>
</protein>
<name>A0ABV2J2Q6_9HYPH</name>
<keyword evidence="3" id="KW-1185">Reference proteome</keyword>
<sequence>MAINFIDLAAQQAGIRAKLDTAIATVLDQGNYIMGPQVKSFEAGLSDFCGAKHSLSCANGTDALSLALMALGVKAGDAVFVPSFTFAATAEVVPFIGATPIFVDVHPDTFNLDTASLKRGIEEAGRLGLTPKCVIPVDLFGLPADFNGIIPIARENGMSVIDDAAQGFGARYHNRVVGSLADITTTSFFPAKPLGCYGDGGAVFTDNDETAKLIDSYRVHGKGSHKYDNERIGMNSRLDTLQAAILIEKLAIFADEIDKRQAVAKRYSDALRGTFEVPHIPDGLVSTWAQYTLKTASEEARTAFQDKAKAAGVPTTVYYPVPLHLQTAFKAFPRDPNGLAVSEDLAKRVISLPMHPYLDTETQDTIINAIL</sequence>
<evidence type="ECO:0000313" key="2">
    <source>
        <dbReference type="EMBL" id="MET3615047.1"/>
    </source>
</evidence>
<organism evidence="2 3">
    <name type="scientific">Rhizobium aquaticum</name>
    <dbReference type="NCBI Taxonomy" id="1549636"/>
    <lineage>
        <taxon>Bacteria</taxon>
        <taxon>Pseudomonadati</taxon>
        <taxon>Pseudomonadota</taxon>
        <taxon>Alphaproteobacteria</taxon>
        <taxon>Hyphomicrobiales</taxon>
        <taxon>Rhizobiaceae</taxon>
        <taxon>Rhizobium/Agrobacterium group</taxon>
        <taxon>Rhizobium</taxon>
    </lineage>
</organism>
<dbReference type="InterPro" id="IPR015424">
    <property type="entry name" value="PyrdxlP-dep_Trfase"/>
</dbReference>
<dbReference type="EMBL" id="JBEPMB010000006">
    <property type="protein sequence ID" value="MET3615047.1"/>
    <property type="molecule type" value="Genomic_DNA"/>
</dbReference>
<dbReference type="PANTHER" id="PTHR30244:SF42">
    <property type="entry name" value="UDP-2-ACETAMIDO-2-DEOXY-3-OXO-D-GLUCURONATE AMINOTRANSFERASE"/>
    <property type="match status" value="1"/>
</dbReference>
<accession>A0ABV2J2Q6</accession>
<dbReference type="Proteomes" id="UP001549047">
    <property type="component" value="Unassembled WGS sequence"/>
</dbReference>